<protein>
    <submittedName>
        <fullName evidence="2">Nucleotide-binding universal stress UspA family protein</fullName>
    </submittedName>
</protein>
<dbReference type="AlphaFoldDB" id="A0A562SLW9"/>
<dbReference type="SUPFAM" id="SSF52402">
    <property type="entry name" value="Adenine nucleotide alpha hydrolases-like"/>
    <property type="match status" value="1"/>
</dbReference>
<dbReference type="Pfam" id="PF00582">
    <property type="entry name" value="Usp"/>
    <property type="match status" value="1"/>
</dbReference>
<keyword evidence="3" id="KW-1185">Reference proteome</keyword>
<comment type="caution">
    <text evidence="2">The sequence shown here is derived from an EMBL/GenBank/DDBJ whole genome shotgun (WGS) entry which is preliminary data.</text>
</comment>
<organism evidence="2 3">
    <name type="scientific">Roseibium hamelinense</name>
    <dbReference type="NCBI Taxonomy" id="150831"/>
    <lineage>
        <taxon>Bacteria</taxon>
        <taxon>Pseudomonadati</taxon>
        <taxon>Pseudomonadota</taxon>
        <taxon>Alphaproteobacteria</taxon>
        <taxon>Hyphomicrobiales</taxon>
        <taxon>Stappiaceae</taxon>
        <taxon>Roseibium</taxon>
    </lineage>
</organism>
<dbReference type="InterPro" id="IPR014729">
    <property type="entry name" value="Rossmann-like_a/b/a_fold"/>
</dbReference>
<accession>A0A562SLW9</accession>
<gene>
    <name evidence="2" type="ORF">JM93_03689</name>
</gene>
<evidence type="ECO:0000313" key="3">
    <source>
        <dbReference type="Proteomes" id="UP000320593"/>
    </source>
</evidence>
<sequence length="152" mass="16123">MEKLNLSNYGGPSVFEKIMVPVDLAHADKLEKALTAAAGLAKANDTPVTYVAVTTSLPGKLAHNPEEFAAKLDGFAQQQGSKFGIKTDARSYVSHDPTIDLDATLIRAVKETGADVVVMATHIPNVADHFWPSNGGTVATHTDASVFLIRGH</sequence>
<reference evidence="2 3" key="1">
    <citation type="submission" date="2019-07" db="EMBL/GenBank/DDBJ databases">
        <title>Genomic Encyclopedia of Archaeal and Bacterial Type Strains, Phase II (KMG-II): from individual species to whole genera.</title>
        <authorList>
            <person name="Goeker M."/>
        </authorList>
    </citation>
    <scope>NUCLEOTIDE SEQUENCE [LARGE SCALE GENOMIC DNA]</scope>
    <source>
        <strain evidence="2 3">ATCC BAA-252</strain>
    </source>
</reference>
<dbReference type="EMBL" id="VLLF01000009">
    <property type="protein sequence ID" value="TWI82339.1"/>
    <property type="molecule type" value="Genomic_DNA"/>
</dbReference>
<dbReference type="InterPro" id="IPR006016">
    <property type="entry name" value="UspA"/>
</dbReference>
<dbReference type="CDD" id="cd00293">
    <property type="entry name" value="USP-like"/>
    <property type="match status" value="1"/>
</dbReference>
<feature type="domain" description="UspA" evidence="1">
    <location>
        <begin position="15"/>
        <end position="150"/>
    </location>
</feature>
<dbReference type="Gene3D" id="3.40.50.620">
    <property type="entry name" value="HUPs"/>
    <property type="match status" value="1"/>
</dbReference>
<name>A0A562SLW9_9HYPH</name>
<evidence type="ECO:0000313" key="2">
    <source>
        <dbReference type="EMBL" id="TWI82339.1"/>
    </source>
</evidence>
<evidence type="ECO:0000259" key="1">
    <source>
        <dbReference type="Pfam" id="PF00582"/>
    </source>
</evidence>
<dbReference type="Proteomes" id="UP000320593">
    <property type="component" value="Unassembled WGS sequence"/>
</dbReference>
<proteinExistence type="predicted"/>